<reference evidence="1 3" key="1">
    <citation type="journal article" date="2017" name="Nature">
        <title>The sunflower genome provides insights into oil metabolism, flowering and Asterid evolution.</title>
        <authorList>
            <person name="Badouin H."/>
            <person name="Gouzy J."/>
            <person name="Grassa C.J."/>
            <person name="Murat F."/>
            <person name="Staton S.E."/>
            <person name="Cottret L."/>
            <person name="Lelandais-Briere C."/>
            <person name="Owens G.L."/>
            <person name="Carrere S."/>
            <person name="Mayjonade B."/>
            <person name="Legrand L."/>
            <person name="Gill N."/>
            <person name="Kane N.C."/>
            <person name="Bowers J.E."/>
            <person name="Hubner S."/>
            <person name="Bellec A."/>
            <person name="Berard A."/>
            <person name="Berges H."/>
            <person name="Blanchet N."/>
            <person name="Boniface M.C."/>
            <person name="Brunel D."/>
            <person name="Catrice O."/>
            <person name="Chaidir N."/>
            <person name="Claudel C."/>
            <person name="Donnadieu C."/>
            <person name="Faraut T."/>
            <person name="Fievet G."/>
            <person name="Helmstetter N."/>
            <person name="King M."/>
            <person name="Knapp S.J."/>
            <person name="Lai Z."/>
            <person name="Le Paslier M.C."/>
            <person name="Lippi Y."/>
            <person name="Lorenzon L."/>
            <person name="Mandel J.R."/>
            <person name="Marage G."/>
            <person name="Marchand G."/>
            <person name="Marquand E."/>
            <person name="Bret-Mestries E."/>
            <person name="Morien E."/>
            <person name="Nambeesan S."/>
            <person name="Nguyen T."/>
            <person name="Pegot-Espagnet P."/>
            <person name="Pouilly N."/>
            <person name="Raftis F."/>
            <person name="Sallet E."/>
            <person name="Schiex T."/>
            <person name="Thomas J."/>
            <person name="Vandecasteele C."/>
            <person name="Vares D."/>
            <person name="Vear F."/>
            <person name="Vautrin S."/>
            <person name="Crespi M."/>
            <person name="Mangin B."/>
            <person name="Burke J.M."/>
            <person name="Salse J."/>
            <person name="Munos S."/>
            <person name="Vincourt P."/>
            <person name="Rieseberg L.H."/>
            <person name="Langlade N.B."/>
        </authorList>
    </citation>
    <scope>NUCLEOTIDE SEQUENCE [LARGE SCALE GENOMIC DNA]</scope>
    <source>
        <strain evidence="3">cv. SF193</strain>
        <tissue evidence="1">Leaves</tissue>
    </source>
</reference>
<dbReference type="Proteomes" id="UP000215914">
    <property type="component" value="Chromosome 12"/>
</dbReference>
<dbReference type="Gramene" id="mRNA:HanXRQr2_Chr12g0557521">
    <property type="protein sequence ID" value="CDS:HanXRQr2_Chr12g0557521.1"/>
    <property type="gene ID" value="HanXRQr2_Chr12g0557521"/>
</dbReference>
<evidence type="ECO:0000313" key="3">
    <source>
        <dbReference type="Proteomes" id="UP000215914"/>
    </source>
</evidence>
<reference evidence="2" key="2">
    <citation type="submission" date="2017-02" db="EMBL/GenBank/DDBJ databases">
        <title>Sunflower complete genome.</title>
        <authorList>
            <person name="Langlade N."/>
            <person name="Munos S."/>
        </authorList>
    </citation>
    <scope>NUCLEOTIDE SEQUENCE [LARGE SCALE GENOMIC DNA]</scope>
    <source>
        <tissue evidence="2">Leaves</tissue>
    </source>
</reference>
<organism evidence="2 3">
    <name type="scientific">Helianthus annuus</name>
    <name type="common">Common sunflower</name>
    <dbReference type="NCBI Taxonomy" id="4232"/>
    <lineage>
        <taxon>Eukaryota</taxon>
        <taxon>Viridiplantae</taxon>
        <taxon>Streptophyta</taxon>
        <taxon>Embryophyta</taxon>
        <taxon>Tracheophyta</taxon>
        <taxon>Spermatophyta</taxon>
        <taxon>Magnoliopsida</taxon>
        <taxon>eudicotyledons</taxon>
        <taxon>Gunneridae</taxon>
        <taxon>Pentapetalae</taxon>
        <taxon>asterids</taxon>
        <taxon>campanulids</taxon>
        <taxon>Asterales</taxon>
        <taxon>Asteraceae</taxon>
        <taxon>Asteroideae</taxon>
        <taxon>Heliantheae alliance</taxon>
        <taxon>Heliantheae</taxon>
        <taxon>Helianthus</taxon>
    </lineage>
</organism>
<protein>
    <submittedName>
        <fullName evidence="2">Uncharacterized protein</fullName>
    </submittedName>
</protein>
<sequence length="53" mass="5900">MEHLTCALVRLSFATIHSTAENSMEPVQRFVASQVSCMIVFVLSEALNLHHSL</sequence>
<dbReference type="InParanoid" id="A0A251T4F6"/>
<dbReference type="EMBL" id="CM007901">
    <property type="protein sequence ID" value="OTG05978.1"/>
    <property type="molecule type" value="Genomic_DNA"/>
</dbReference>
<gene>
    <name evidence="2" type="ORF">HannXRQ_Chr12g0379651</name>
    <name evidence="1" type="ORF">HanXRQr2_Chr12g0557521</name>
</gene>
<evidence type="ECO:0000313" key="1">
    <source>
        <dbReference type="EMBL" id="KAF5779280.1"/>
    </source>
</evidence>
<keyword evidence="3" id="KW-1185">Reference proteome</keyword>
<evidence type="ECO:0000313" key="2">
    <source>
        <dbReference type="EMBL" id="OTG05978.1"/>
    </source>
</evidence>
<dbReference type="AlphaFoldDB" id="A0A251T4F6"/>
<proteinExistence type="predicted"/>
<accession>A0A251T4F6</accession>
<dbReference type="EMBL" id="MNCJ02000327">
    <property type="protein sequence ID" value="KAF5779280.1"/>
    <property type="molecule type" value="Genomic_DNA"/>
</dbReference>
<reference evidence="1" key="3">
    <citation type="submission" date="2020-06" db="EMBL/GenBank/DDBJ databases">
        <title>Helianthus annuus Genome sequencing and assembly Release 2.</title>
        <authorList>
            <person name="Gouzy J."/>
            <person name="Langlade N."/>
            <person name="Munos S."/>
        </authorList>
    </citation>
    <scope>NUCLEOTIDE SEQUENCE</scope>
    <source>
        <tissue evidence="1">Leaves</tissue>
    </source>
</reference>
<name>A0A251T4F6_HELAN</name>